<dbReference type="Proteomes" id="UP000236291">
    <property type="component" value="Unassembled WGS sequence"/>
</dbReference>
<feature type="non-terminal residue" evidence="1">
    <location>
        <position position="1"/>
    </location>
</feature>
<dbReference type="EMBL" id="ASHM01245825">
    <property type="protein sequence ID" value="PNX69290.1"/>
    <property type="molecule type" value="Genomic_DNA"/>
</dbReference>
<reference evidence="1 2" key="1">
    <citation type="journal article" date="2014" name="Am. J. Bot.">
        <title>Genome assembly and annotation for red clover (Trifolium pratense; Fabaceae).</title>
        <authorList>
            <person name="Istvanek J."/>
            <person name="Jaros M."/>
            <person name="Krenek A."/>
            <person name="Repkova J."/>
        </authorList>
    </citation>
    <scope>NUCLEOTIDE SEQUENCE [LARGE SCALE GENOMIC DNA]</scope>
    <source>
        <strain evidence="2">cv. Tatra</strain>
        <tissue evidence="1">Young leaves</tissue>
    </source>
</reference>
<sequence>LFGEIFNWREILDIGPSCLNWILEQP</sequence>
<comment type="caution">
    <text evidence="1">The sequence shown here is derived from an EMBL/GenBank/DDBJ whole genome shotgun (WGS) entry which is preliminary data.</text>
</comment>
<evidence type="ECO:0000313" key="1">
    <source>
        <dbReference type="EMBL" id="PNX69290.1"/>
    </source>
</evidence>
<name>A0A2K3KSN4_TRIPR</name>
<protein>
    <submittedName>
        <fullName evidence="1">Uncharacterized protein</fullName>
    </submittedName>
</protein>
<evidence type="ECO:0000313" key="2">
    <source>
        <dbReference type="Proteomes" id="UP000236291"/>
    </source>
</evidence>
<dbReference type="AlphaFoldDB" id="A0A2K3KSN4"/>
<accession>A0A2K3KSN4</accession>
<organism evidence="1 2">
    <name type="scientific">Trifolium pratense</name>
    <name type="common">Red clover</name>
    <dbReference type="NCBI Taxonomy" id="57577"/>
    <lineage>
        <taxon>Eukaryota</taxon>
        <taxon>Viridiplantae</taxon>
        <taxon>Streptophyta</taxon>
        <taxon>Embryophyta</taxon>
        <taxon>Tracheophyta</taxon>
        <taxon>Spermatophyta</taxon>
        <taxon>Magnoliopsida</taxon>
        <taxon>eudicotyledons</taxon>
        <taxon>Gunneridae</taxon>
        <taxon>Pentapetalae</taxon>
        <taxon>rosids</taxon>
        <taxon>fabids</taxon>
        <taxon>Fabales</taxon>
        <taxon>Fabaceae</taxon>
        <taxon>Papilionoideae</taxon>
        <taxon>50 kb inversion clade</taxon>
        <taxon>NPAAA clade</taxon>
        <taxon>Hologalegina</taxon>
        <taxon>IRL clade</taxon>
        <taxon>Trifolieae</taxon>
        <taxon>Trifolium</taxon>
    </lineage>
</organism>
<reference evidence="1 2" key="2">
    <citation type="journal article" date="2017" name="Front. Plant Sci.">
        <title>Gene Classification and Mining of Molecular Markers Useful in Red Clover (Trifolium pratense) Breeding.</title>
        <authorList>
            <person name="Istvanek J."/>
            <person name="Dluhosova J."/>
            <person name="Dluhos P."/>
            <person name="Patkova L."/>
            <person name="Nedelnik J."/>
            <person name="Repkova J."/>
        </authorList>
    </citation>
    <scope>NUCLEOTIDE SEQUENCE [LARGE SCALE GENOMIC DNA]</scope>
    <source>
        <strain evidence="2">cv. Tatra</strain>
        <tissue evidence="1">Young leaves</tissue>
    </source>
</reference>
<gene>
    <name evidence="1" type="ORF">L195_g064365</name>
</gene>
<proteinExistence type="predicted"/>